<feature type="binding site" evidence="1">
    <location>
        <position position="115"/>
    </location>
    <ligand>
        <name>S-adenosyl-L-methionine</name>
        <dbReference type="ChEBI" id="CHEBI:59789"/>
    </ligand>
</feature>
<dbReference type="GO" id="GO:0005829">
    <property type="term" value="C:cytosol"/>
    <property type="evidence" value="ECO:0007669"/>
    <property type="project" value="TreeGrafter"/>
</dbReference>
<dbReference type="GO" id="GO:0003723">
    <property type="term" value="F:RNA binding"/>
    <property type="evidence" value="ECO:0007669"/>
    <property type="project" value="UniProtKB-UniRule"/>
</dbReference>
<comment type="function">
    <text evidence="1">Specifically methylates the adenine in position 2030 of 23S rRNA.</text>
</comment>
<dbReference type="PANTHER" id="PTHR37426:SF1">
    <property type="entry name" value="RIBOSOMAL RNA LARGE SUBUNIT METHYLTRANSFERASE J"/>
    <property type="match status" value="1"/>
</dbReference>
<dbReference type="Proteomes" id="UP000067444">
    <property type="component" value="Chromosome"/>
</dbReference>
<feature type="binding site" evidence="1">
    <location>
        <position position="97"/>
    </location>
    <ligand>
        <name>S-adenosyl-L-methionine</name>
        <dbReference type="ChEBI" id="CHEBI:59789"/>
    </ligand>
</feature>
<dbReference type="PATRIC" id="fig|1458307.3.peg.1040"/>
<dbReference type="InterPro" id="IPR029063">
    <property type="entry name" value="SAM-dependent_MTases_sf"/>
</dbReference>
<dbReference type="InterPro" id="IPR007473">
    <property type="entry name" value="RlmJ"/>
</dbReference>
<comment type="catalytic activity">
    <reaction evidence="1">
        <text>adenosine(2030) in 23S rRNA + S-adenosyl-L-methionine = N(6)-methyladenosine(2030) in 23S rRNA + S-adenosyl-L-homocysteine + H(+)</text>
        <dbReference type="Rhea" id="RHEA:43736"/>
        <dbReference type="Rhea" id="RHEA-COMP:10668"/>
        <dbReference type="Rhea" id="RHEA-COMP:10669"/>
        <dbReference type="ChEBI" id="CHEBI:15378"/>
        <dbReference type="ChEBI" id="CHEBI:57856"/>
        <dbReference type="ChEBI" id="CHEBI:59789"/>
        <dbReference type="ChEBI" id="CHEBI:74411"/>
        <dbReference type="ChEBI" id="CHEBI:74449"/>
        <dbReference type="EC" id="2.1.1.266"/>
    </reaction>
</comment>
<comment type="subunit">
    <text evidence="1">Monomer.</text>
</comment>
<protein>
    <recommendedName>
        <fullName evidence="1">Ribosomal RNA large subunit methyltransferase J</fullName>
        <ecNumber evidence="1">2.1.1.266</ecNumber>
    </recommendedName>
    <alternativeName>
        <fullName evidence="1">23S rRNA (adenine(2030)-N6)-methyltransferase</fullName>
    </alternativeName>
    <alternativeName>
        <fullName evidence="1">23S rRNA m6A2030 methyltransferase</fullName>
    </alternativeName>
</protein>
<dbReference type="OrthoDB" id="9791274at2"/>
<evidence type="ECO:0000313" key="2">
    <source>
        <dbReference type="EMBL" id="AKS45584.1"/>
    </source>
</evidence>
<dbReference type="Gene3D" id="3.40.50.150">
    <property type="entry name" value="Vaccinia Virus protein VP39"/>
    <property type="match status" value="1"/>
</dbReference>
<keyword evidence="1" id="KW-0694">RNA-binding</keyword>
<feature type="binding site" evidence="1">
    <location>
        <position position="158"/>
    </location>
    <ligand>
        <name>S-adenosyl-L-methionine</name>
        <dbReference type="ChEBI" id="CHEBI:59789"/>
    </ligand>
</feature>
<feature type="active site" description="Proton acceptor" evidence="1">
    <location>
        <position position="158"/>
    </location>
</feature>
<evidence type="ECO:0000313" key="3">
    <source>
        <dbReference type="Proteomes" id="UP000067444"/>
    </source>
</evidence>
<dbReference type="AlphaFoldDB" id="A0A0K0Y3S3"/>
<dbReference type="RefSeq" id="WP_049833962.1">
    <property type="nucleotide sequence ID" value="NZ_CP012160.1"/>
</dbReference>
<dbReference type="GO" id="GO:0070475">
    <property type="term" value="P:rRNA base methylation"/>
    <property type="evidence" value="ECO:0007669"/>
    <property type="project" value="UniProtKB-UniRule"/>
</dbReference>
<feature type="binding site" evidence="1">
    <location>
        <begin position="137"/>
        <end position="138"/>
    </location>
    <ligand>
        <name>S-adenosyl-L-methionine</name>
        <dbReference type="ChEBI" id="CHEBI:59789"/>
    </ligand>
</feature>
<keyword evidence="3" id="KW-1185">Reference proteome</keyword>
<dbReference type="PANTHER" id="PTHR37426">
    <property type="entry name" value="RIBOSOMAL RNA LARGE SUBUNIT METHYLTRANSFERASE J"/>
    <property type="match status" value="1"/>
</dbReference>
<accession>A0A0K0Y3S3</accession>
<dbReference type="EC" id="2.1.1.266" evidence="1"/>
<reference evidence="2 3" key="1">
    <citation type="journal article" date="2015" name="Genome Announc.">
        <title>Closed Genome Sequence of Octadecabacter temperatus SB1, the First Mesophilic Species of the Genus Octadecabacter.</title>
        <authorList>
            <person name="Voget S."/>
            <person name="Billerbeck S."/>
            <person name="Simon M."/>
            <person name="Daniel R."/>
        </authorList>
    </citation>
    <scope>NUCLEOTIDE SEQUENCE [LARGE SCALE GENOMIC DNA]</scope>
    <source>
        <strain evidence="2 3">SB1</strain>
    </source>
</reference>
<dbReference type="HAMAP" id="MF_00934">
    <property type="entry name" value="23SrRNA_methyltr_J"/>
    <property type="match status" value="1"/>
</dbReference>
<feature type="binding site" evidence="1">
    <location>
        <position position="19"/>
    </location>
    <ligand>
        <name>S-adenosyl-L-methionine</name>
        <dbReference type="ChEBI" id="CHEBI:59789"/>
    </ligand>
</feature>
<dbReference type="Pfam" id="PF04378">
    <property type="entry name" value="RsmJ"/>
    <property type="match status" value="1"/>
</dbReference>
<proteinExistence type="inferred from homology"/>
<sequence length="256" mass="28518">MLSYQHLYHAGNLADVHKHAALSWVLEYMTRKDKPMSYIETHGGRGLYDLSAVEAVKTGEAEAGIAVAEPWFADDHPYARTLAACRAENGEKSYPGSPWIASNLLRGDDVLHIAELHPQEFEGLYDAVPGAHVHAIDGFDLVYSMCPPTPRRGCMLIDPSYEIKDDYVAIVRHFTKIAKIWPVGVLILWYPILTDARHRTMRSSIMGALPDALNHEVYFEPAREGHRMVGSGLIVVNAPWGLDEELKSLGAQFAKL</sequence>
<organism evidence="2 3">
    <name type="scientific">Octadecabacter temperatus</name>
    <dbReference type="NCBI Taxonomy" id="1458307"/>
    <lineage>
        <taxon>Bacteria</taxon>
        <taxon>Pseudomonadati</taxon>
        <taxon>Pseudomonadota</taxon>
        <taxon>Alphaproteobacteria</taxon>
        <taxon>Rhodobacterales</taxon>
        <taxon>Roseobacteraceae</taxon>
        <taxon>Octadecabacter</taxon>
    </lineage>
</organism>
<keyword evidence="1 2" id="KW-0808">Transferase</keyword>
<keyword evidence="1" id="KW-0949">S-adenosyl-L-methionine</keyword>
<keyword evidence="1 2" id="KW-0489">Methyltransferase</keyword>
<keyword evidence="1" id="KW-0698">rRNA processing</keyword>
<feature type="site" description="Interaction with substrate rRNA" evidence="1">
    <location>
        <position position="4"/>
    </location>
</feature>
<gene>
    <name evidence="1 2" type="primary">rlmJ</name>
    <name evidence="2" type="ORF">OSB_10260</name>
</gene>
<comment type="similarity">
    <text evidence="1">Belongs to the RlmJ family.</text>
</comment>
<dbReference type="GO" id="GO:0036307">
    <property type="term" value="F:23S rRNA (adenine(2030)-N(6))-methyltransferase activity"/>
    <property type="evidence" value="ECO:0007669"/>
    <property type="project" value="UniProtKB-UniRule"/>
</dbReference>
<dbReference type="KEGG" id="otm:OSB_10260"/>
<evidence type="ECO:0000256" key="1">
    <source>
        <dbReference type="HAMAP-Rule" id="MF_00934"/>
    </source>
</evidence>
<name>A0A0K0Y3S3_9RHOB</name>
<dbReference type="STRING" id="1458307.OSB_10260"/>
<dbReference type="EMBL" id="CP012160">
    <property type="protein sequence ID" value="AKS45584.1"/>
    <property type="molecule type" value="Genomic_DNA"/>
</dbReference>
<feature type="binding site" evidence="1">
    <location>
        <position position="42"/>
    </location>
    <ligand>
        <name>S-adenosyl-L-methionine</name>
        <dbReference type="ChEBI" id="CHEBI:59789"/>
    </ligand>
</feature>
<dbReference type="SUPFAM" id="SSF53335">
    <property type="entry name" value="S-adenosyl-L-methionine-dependent methyltransferases"/>
    <property type="match status" value="1"/>
</dbReference>